<dbReference type="InterPro" id="IPR022398">
    <property type="entry name" value="Peptidase_S8_His-AS"/>
</dbReference>
<dbReference type="InterPro" id="IPR036852">
    <property type="entry name" value="Peptidase_S8/S53_dom_sf"/>
</dbReference>
<comment type="caution">
    <text evidence="8">The sequence shown here is derived from an EMBL/GenBank/DDBJ whole genome shotgun (WGS) entry which is preliminary data.</text>
</comment>
<dbReference type="Proteomes" id="UP001240171">
    <property type="component" value="Unassembled WGS sequence"/>
</dbReference>
<keyword evidence="9" id="KW-1185">Reference proteome</keyword>
<evidence type="ECO:0000256" key="6">
    <source>
        <dbReference type="PROSITE-ProRule" id="PRU01240"/>
    </source>
</evidence>
<name>A0ABT9CHB4_9BACL</name>
<keyword evidence="3" id="KW-0479">Metal-binding</keyword>
<feature type="active site" description="Charge relay system" evidence="6">
    <location>
        <position position="322"/>
    </location>
</feature>
<proteinExistence type="inferred from homology"/>
<dbReference type="PRINTS" id="PR00723">
    <property type="entry name" value="SUBTILISIN"/>
</dbReference>
<dbReference type="CDD" id="cd07477">
    <property type="entry name" value="Peptidases_S8_Subtilisin_subset"/>
    <property type="match status" value="1"/>
</dbReference>
<dbReference type="InterPro" id="IPR015500">
    <property type="entry name" value="Peptidase_S8_subtilisin-rel"/>
</dbReference>
<keyword evidence="5 6" id="KW-0720">Serine protease</keyword>
<feature type="active site" description="Charge relay system" evidence="6">
    <location>
        <position position="168"/>
    </location>
</feature>
<dbReference type="InterPro" id="IPR000209">
    <property type="entry name" value="Peptidase_S8/S53_dom"/>
</dbReference>
<dbReference type="Gene3D" id="3.40.50.200">
    <property type="entry name" value="Peptidase S8/S53 domain"/>
    <property type="match status" value="1"/>
</dbReference>
<feature type="domain" description="Peptidase S8/S53" evidence="7">
    <location>
        <begin position="128"/>
        <end position="361"/>
    </location>
</feature>
<evidence type="ECO:0000256" key="1">
    <source>
        <dbReference type="ARBA" id="ARBA00011073"/>
    </source>
</evidence>
<evidence type="ECO:0000313" key="9">
    <source>
        <dbReference type="Proteomes" id="UP001240171"/>
    </source>
</evidence>
<evidence type="ECO:0000256" key="2">
    <source>
        <dbReference type="ARBA" id="ARBA00022670"/>
    </source>
</evidence>
<dbReference type="PANTHER" id="PTHR43806:SF11">
    <property type="entry name" value="CEREVISIN-RELATED"/>
    <property type="match status" value="1"/>
</dbReference>
<comment type="similarity">
    <text evidence="1 6">Belongs to the peptidase S8 family.</text>
</comment>
<dbReference type="SUPFAM" id="SSF52743">
    <property type="entry name" value="Subtilisin-like"/>
    <property type="match status" value="1"/>
</dbReference>
<evidence type="ECO:0000259" key="7">
    <source>
        <dbReference type="Pfam" id="PF00082"/>
    </source>
</evidence>
<evidence type="ECO:0000256" key="4">
    <source>
        <dbReference type="ARBA" id="ARBA00022801"/>
    </source>
</evidence>
<dbReference type="PROSITE" id="PS51892">
    <property type="entry name" value="SUBTILASE"/>
    <property type="match status" value="1"/>
</dbReference>
<feature type="active site" description="Charge relay system" evidence="6">
    <location>
        <position position="135"/>
    </location>
</feature>
<evidence type="ECO:0000256" key="5">
    <source>
        <dbReference type="ARBA" id="ARBA00022825"/>
    </source>
</evidence>
<dbReference type="RefSeq" id="WP_305025897.1">
    <property type="nucleotide sequence ID" value="NZ_JAUQTB010000020.1"/>
</dbReference>
<keyword evidence="4 6" id="KW-0378">Hydrolase</keyword>
<dbReference type="Pfam" id="PF00082">
    <property type="entry name" value="Peptidase_S8"/>
    <property type="match status" value="1"/>
</dbReference>
<protein>
    <submittedName>
        <fullName evidence="8">S8 family peptidase</fullName>
    </submittedName>
</protein>
<organism evidence="8 9">
    <name type="scientific">Paenibacillus lacisoli</name>
    <dbReference type="NCBI Taxonomy" id="3064525"/>
    <lineage>
        <taxon>Bacteria</taxon>
        <taxon>Bacillati</taxon>
        <taxon>Bacillota</taxon>
        <taxon>Bacilli</taxon>
        <taxon>Bacillales</taxon>
        <taxon>Paenibacillaceae</taxon>
        <taxon>Paenibacillus</taxon>
    </lineage>
</organism>
<keyword evidence="2 6" id="KW-0645">Protease</keyword>
<gene>
    <name evidence="8" type="ORF">Q5741_20005</name>
</gene>
<dbReference type="InterPro" id="IPR034202">
    <property type="entry name" value="Subtilisin_Carlsberg-like"/>
</dbReference>
<dbReference type="PANTHER" id="PTHR43806">
    <property type="entry name" value="PEPTIDASE S8"/>
    <property type="match status" value="1"/>
</dbReference>
<evidence type="ECO:0000256" key="3">
    <source>
        <dbReference type="ARBA" id="ARBA00022723"/>
    </source>
</evidence>
<dbReference type="EMBL" id="JAUQTB010000020">
    <property type="protein sequence ID" value="MDO7908674.1"/>
    <property type="molecule type" value="Genomic_DNA"/>
</dbReference>
<dbReference type="InterPro" id="IPR050131">
    <property type="entry name" value="Peptidase_S8_subtilisin-like"/>
</dbReference>
<dbReference type="PROSITE" id="PS00137">
    <property type="entry name" value="SUBTILASE_HIS"/>
    <property type="match status" value="1"/>
</dbReference>
<reference evidence="8 9" key="1">
    <citation type="submission" date="2023-07" db="EMBL/GenBank/DDBJ databases">
        <title>Paenibacillus sp. JX-17 nov. isolated from soil.</title>
        <authorList>
            <person name="Wan Y."/>
            <person name="Liu B."/>
        </authorList>
    </citation>
    <scope>NUCLEOTIDE SEQUENCE [LARGE SCALE GENOMIC DNA]</scope>
    <source>
        <strain evidence="8 9">JX-17</strain>
    </source>
</reference>
<evidence type="ECO:0000313" key="8">
    <source>
        <dbReference type="EMBL" id="MDO7908674.1"/>
    </source>
</evidence>
<accession>A0ABT9CHB4</accession>
<sequence>MDYPEFLQMLNKEISNPASGQLSRQIITFARPRQYRECLHALNNMKSTLTSLRQVQPSRLIDALIVPLASTARLTAYLGDIFIEEDERIAMHGAAMTSPLKNNANTGVPWGVEQIKAPKVWSTSTGYRVKIGVIDTGADYQHPDLRYSLAPGINLLNRMMLPYDDNGHGTHIAGIIAAANSTGGMIGVAPRSLIYPVKAFDHQGSAYVSDIILGIDWCVRSGLDIINMSFGMKTRSKALLDVVKRATRAGIVIVASSGNDGKRRSIDYPARYPQTIAVGATDRRRKIAGFSNRGPYVDIYAPGDKIVSSWVRGKHHEMSGTSMATSHVSGAIALLLAQRPGLSPAEIKTLITRTANPLPVRKNAKGTAQVSRGEVDALRLVREGMRLPSSKT</sequence>